<evidence type="ECO:0000313" key="1">
    <source>
        <dbReference type="EMBL" id="KAH7977736.1"/>
    </source>
</evidence>
<sequence length="147" mass="16790">MKLLNAHQLHALSRSNNRDNSWTPETVKRGLQIKFARWTTGYETLRKLGYPFLSNRTLACRLKGLKFFPGILHEVIDIMRRKAVAMQEADPAHVLKNLRGQLLSSSDLTLSDATVKENNLPSSQVKLEHVQAVLDYDAEHELKVERT</sequence>
<comment type="caution">
    <text evidence="1">The sequence shown here is derived from an EMBL/GenBank/DDBJ whole genome shotgun (WGS) entry which is preliminary data.</text>
</comment>
<dbReference type="Proteomes" id="UP000821865">
    <property type="component" value="Chromosome 1"/>
</dbReference>
<evidence type="ECO:0000313" key="2">
    <source>
        <dbReference type="Proteomes" id="UP000821865"/>
    </source>
</evidence>
<reference evidence="1" key="1">
    <citation type="submission" date="2020-05" db="EMBL/GenBank/DDBJ databases">
        <title>Large-scale comparative analyses of tick genomes elucidate their genetic diversity and vector capacities.</title>
        <authorList>
            <person name="Jia N."/>
            <person name="Wang J."/>
            <person name="Shi W."/>
            <person name="Du L."/>
            <person name="Sun Y."/>
            <person name="Zhan W."/>
            <person name="Jiang J."/>
            <person name="Wang Q."/>
            <person name="Zhang B."/>
            <person name="Ji P."/>
            <person name="Sakyi L.B."/>
            <person name="Cui X."/>
            <person name="Yuan T."/>
            <person name="Jiang B."/>
            <person name="Yang W."/>
            <person name="Lam T.T.-Y."/>
            <person name="Chang Q."/>
            <person name="Ding S."/>
            <person name="Wang X."/>
            <person name="Zhu J."/>
            <person name="Ruan X."/>
            <person name="Zhao L."/>
            <person name="Wei J."/>
            <person name="Que T."/>
            <person name="Du C."/>
            <person name="Cheng J."/>
            <person name="Dai P."/>
            <person name="Han X."/>
            <person name="Huang E."/>
            <person name="Gao Y."/>
            <person name="Liu J."/>
            <person name="Shao H."/>
            <person name="Ye R."/>
            <person name="Li L."/>
            <person name="Wei W."/>
            <person name="Wang X."/>
            <person name="Wang C."/>
            <person name="Yang T."/>
            <person name="Huo Q."/>
            <person name="Li W."/>
            <person name="Guo W."/>
            <person name="Chen H."/>
            <person name="Zhou L."/>
            <person name="Ni X."/>
            <person name="Tian J."/>
            <person name="Zhou Y."/>
            <person name="Sheng Y."/>
            <person name="Liu T."/>
            <person name="Pan Y."/>
            <person name="Xia L."/>
            <person name="Li J."/>
            <person name="Zhao F."/>
            <person name="Cao W."/>
        </authorList>
    </citation>
    <scope>NUCLEOTIDE SEQUENCE</scope>
    <source>
        <strain evidence="1">Dsil-2018</strain>
    </source>
</reference>
<gene>
    <name evidence="1" type="ORF">HPB49_003354</name>
</gene>
<protein>
    <submittedName>
        <fullName evidence="1">Uncharacterized protein</fullName>
    </submittedName>
</protein>
<name>A0ACB8DTR7_DERSI</name>
<dbReference type="EMBL" id="CM023470">
    <property type="protein sequence ID" value="KAH7977736.1"/>
    <property type="molecule type" value="Genomic_DNA"/>
</dbReference>
<proteinExistence type="predicted"/>
<keyword evidence="2" id="KW-1185">Reference proteome</keyword>
<accession>A0ACB8DTR7</accession>
<organism evidence="1 2">
    <name type="scientific">Dermacentor silvarum</name>
    <name type="common">Tick</name>
    <dbReference type="NCBI Taxonomy" id="543639"/>
    <lineage>
        <taxon>Eukaryota</taxon>
        <taxon>Metazoa</taxon>
        <taxon>Ecdysozoa</taxon>
        <taxon>Arthropoda</taxon>
        <taxon>Chelicerata</taxon>
        <taxon>Arachnida</taxon>
        <taxon>Acari</taxon>
        <taxon>Parasitiformes</taxon>
        <taxon>Ixodida</taxon>
        <taxon>Ixodoidea</taxon>
        <taxon>Ixodidae</taxon>
        <taxon>Rhipicephalinae</taxon>
        <taxon>Dermacentor</taxon>
    </lineage>
</organism>